<feature type="domain" description="HTH merR-type" evidence="2">
    <location>
        <begin position="16"/>
        <end position="85"/>
    </location>
</feature>
<dbReference type="GO" id="GO:0003677">
    <property type="term" value="F:DNA binding"/>
    <property type="evidence" value="ECO:0007669"/>
    <property type="project" value="UniProtKB-KW"/>
</dbReference>
<dbReference type="KEGG" id="asu:Asuc_1312"/>
<dbReference type="InterPro" id="IPR009061">
    <property type="entry name" value="DNA-bd_dom_put_sf"/>
</dbReference>
<dbReference type="SUPFAM" id="SSF46955">
    <property type="entry name" value="Putative DNA-binding domain"/>
    <property type="match status" value="1"/>
</dbReference>
<dbReference type="PANTHER" id="PTHR30204">
    <property type="entry name" value="REDOX-CYCLING DRUG-SENSING TRANSCRIPTIONAL ACTIVATOR SOXR"/>
    <property type="match status" value="1"/>
</dbReference>
<keyword evidence="1" id="KW-0238">DNA-binding</keyword>
<keyword evidence="4" id="KW-1185">Reference proteome</keyword>
<dbReference type="STRING" id="339671.Asuc_1312"/>
<dbReference type="Proteomes" id="UP000001114">
    <property type="component" value="Chromosome"/>
</dbReference>
<evidence type="ECO:0000259" key="2">
    <source>
        <dbReference type="SMART" id="SM00422"/>
    </source>
</evidence>
<dbReference type="PANTHER" id="PTHR30204:SF82">
    <property type="entry name" value="TRANSCRIPTIONAL REGULATOR, MERR FAMILY"/>
    <property type="match status" value="1"/>
</dbReference>
<dbReference type="HOGENOM" id="CLU_095261_0_0_6"/>
<proteinExistence type="predicted"/>
<dbReference type="Gene3D" id="1.10.1660.10">
    <property type="match status" value="1"/>
</dbReference>
<protein>
    <submittedName>
        <fullName evidence="3">Putative transcriptional regulator, MerR family</fullName>
    </submittedName>
</protein>
<dbReference type="EMBL" id="CP000746">
    <property type="protein sequence ID" value="ABR74672.1"/>
    <property type="molecule type" value="Genomic_DNA"/>
</dbReference>
<name>A6VNX5_ACTSZ</name>
<reference evidence="4" key="1">
    <citation type="journal article" date="2010" name="BMC Genomics">
        <title>A genomic perspective on the potential of Actinobacillus succinogenes for industrial succinate production.</title>
        <authorList>
            <person name="McKinlay J.B."/>
            <person name="Laivenieks M."/>
            <person name="Schindler B.D."/>
            <person name="McKinlay A.A."/>
            <person name="Siddaramappa S."/>
            <person name="Challacombe J.F."/>
            <person name="Lowry S.R."/>
            <person name="Clum A."/>
            <person name="Lapidus A.L."/>
            <person name="Burkhart K.B."/>
            <person name="Harkins V."/>
            <person name="Vieille C."/>
        </authorList>
    </citation>
    <scope>NUCLEOTIDE SEQUENCE [LARGE SCALE GENOMIC DNA]</scope>
    <source>
        <strain evidence="4">ATCC 55618 / DSM 22257 / CCUG 43843 / 130Z</strain>
    </source>
</reference>
<dbReference type="InterPro" id="IPR047057">
    <property type="entry name" value="MerR_fam"/>
</dbReference>
<organism evidence="3 4">
    <name type="scientific">Actinobacillus succinogenes (strain ATCC 55618 / DSM 22257 / CCUG 43843 / 130Z)</name>
    <dbReference type="NCBI Taxonomy" id="339671"/>
    <lineage>
        <taxon>Bacteria</taxon>
        <taxon>Pseudomonadati</taxon>
        <taxon>Pseudomonadota</taxon>
        <taxon>Gammaproteobacteria</taxon>
        <taxon>Pasteurellales</taxon>
        <taxon>Pasteurellaceae</taxon>
        <taxon>Actinobacillus</taxon>
    </lineage>
</organism>
<dbReference type="Pfam" id="PF00376">
    <property type="entry name" value="MerR"/>
    <property type="match status" value="1"/>
</dbReference>
<gene>
    <name evidence="3" type="ordered locus">Asuc_1312</name>
</gene>
<dbReference type="OrthoDB" id="6160at2"/>
<dbReference type="InterPro" id="IPR000551">
    <property type="entry name" value="MerR-type_HTH_dom"/>
</dbReference>
<dbReference type="eggNOG" id="COG0789">
    <property type="taxonomic scope" value="Bacteria"/>
</dbReference>
<evidence type="ECO:0000313" key="3">
    <source>
        <dbReference type="EMBL" id="ABR74672.1"/>
    </source>
</evidence>
<dbReference type="AlphaFoldDB" id="A6VNX5"/>
<accession>A6VNX5</accession>
<dbReference type="RefSeq" id="WP_012073049.1">
    <property type="nucleotide sequence ID" value="NC_009655.1"/>
</dbReference>
<dbReference type="CDD" id="cd00592">
    <property type="entry name" value="HTH_MerR-like"/>
    <property type="match status" value="1"/>
</dbReference>
<evidence type="ECO:0000313" key="4">
    <source>
        <dbReference type="Proteomes" id="UP000001114"/>
    </source>
</evidence>
<evidence type="ECO:0000256" key="1">
    <source>
        <dbReference type="ARBA" id="ARBA00023125"/>
    </source>
</evidence>
<sequence length="260" mass="29967">MKTEKTADMHWLEGGLSLKAVSKILDIPASTLRYWDKEGLVAFERNWQNDYRQVSVNTLLDLLDVLDYREMDVPIGKIKQIPQMTTGDLSQLLDENRAVLQGKIAKLQQTLAKIDLKEQALQRLKALEQAEPTLIYRQMPPVYRVNLQDTDEVKKYLVPFQSADLLHADNPDHWQAGMWTENRSEEVLRAADRQPMPYLNGLLRFGRDGRDNSARFISLAYEMGYRPQYIVVQYLAAAHHPEHGLCDYHECWVELVAGAD</sequence>
<dbReference type="GO" id="GO:0003700">
    <property type="term" value="F:DNA-binding transcription factor activity"/>
    <property type="evidence" value="ECO:0007669"/>
    <property type="project" value="InterPro"/>
</dbReference>
<dbReference type="SMART" id="SM00422">
    <property type="entry name" value="HTH_MERR"/>
    <property type="match status" value="1"/>
</dbReference>